<dbReference type="Proteomes" id="UP000007014">
    <property type="component" value="Chromosome 20"/>
</dbReference>
<dbReference type="PANTHER" id="PTHR31310:SF7">
    <property type="entry name" value="PA-PHOSPHATASE RELATED-FAMILY PROTEIN DDB_G0268928"/>
    <property type="match status" value="1"/>
</dbReference>
<dbReference type="PANTHER" id="PTHR31310">
    <property type="match status" value="1"/>
</dbReference>
<evidence type="ECO:0000256" key="1">
    <source>
        <dbReference type="SAM" id="MobiDB-lite"/>
    </source>
</evidence>
<dbReference type="HOGENOM" id="CLU_524172_0_0_1"/>
<evidence type="ECO:0000313" key="4">
    <source>
        <dbReference type="Proteomes" id="UP000007014"/>
    </source>
</evidence>
<evidence type="ECO:0000256" key="2">
    <source>
        <dbReference type="SAM" id="Phobius"/>
    </source>
</evidence>
<dbReference type="Gramene" id="CMT128CT">
    <property type="protein sequence ID" value="CMT128CT"/>
    <property type="gene ID" value="CMT128C"/>
</dbReference>
<gene>
    <name evidence="3" type="ORF">CYME_CMT128C</name>
</gene>
<proteinExistence type="predicted"/>
<evidence type="ECO:0000313" key="3">
    <source>
        <dbReference type="EMBL" id="BAM83138.1"/>
    </source>
</evidence>
<organism evidence="3 4">
    <name type="scientific">Cyanidioschyzon merolae (strain NIES-3377 / 10D)</name>
    <name type="common">Unicellular red alga</name>
    <dbReference type="NCBI Taxonomy" id="280699"/>
    <lineage>
        <taxon>Eukaryota</taxon>
        <taxon>Rhodophyta</taxon>
        <taxon>Bangiophyceae</taxon>
        <taxon>Cyanidiales</taxon>
        <taxon>Cyanidiaceae</taxon>
        <taxon>Cyanidioschyzon</taxon>
    </lineage>
</organism>
<feature type="transmembrane region" description="Helical" evidence="2">
    <location>
        <begin position="225"/>
        <end position="247"/>
    </location>
</feature>
<feature type="region of interest" description="Disordered" evidence="1">
    <location>
        <begin position="1"/>
        <end position="37"/>
    </location>
</feature>
<keyword evidence="2" id="KW-1133">Transmembrane helix</keyword>
<reference evidence="3 4" key="2">
    <citation type="journal article" date="2007" name="BMC Biol.">
        <title>A 100%-complete sequence reveals unusually simple genomic features in the hot-spring red alga Cyanidioschyzon merolae.</title>
        <authorList>
            <person name="Nozaki H."/>
            <person name="Takano H."/>
            <person name="Misumi O."/>
            <person name="Terasawa K."/>
            <person name="Matsuzaki M."/>
            <person name="Maruyama S."/>
            <person name="Nishida K."/>
            <person name="Yagisawa F."/>
            <person name="Yoshida Y."/>
            <person name="Fujiwara T."/>
            <person name="Takio S."/>
            <person name="Tamura K."/>
            <person name="Chung S.J."/>
            <person name="Nakamura S."/>
            <person name="Kuroiwa H."/>
            <person name="Tanaka K."/>
            <person name="Sato N."/>
            <person name="Kuroiwa T."/>
        </authorList>
    </citation>
    <scope>NUCLEOTIDE SEQUENCE [LARGE SCALE GENOMIC DNA]</scope>
    <source>
        <strain evidence="3 4">10D</strain>
    </source>
</reference>
<feature type="compositionally biased region" description="Polar residues" evidence="1">
    <location>
        <begin position="467"/>
        <end position="489"/>
    </location>
</feature>
<keyword evidence="2" id="KW-0472">Membrane</keyword>
<protein>
    <submittedName>
        <fullName evidence="3">Uncharacterized protein</fullName>
    </submittedName>
</protein>
<name>M1VMC7_CYAM1</name>
<feature type="transmembrane region" description="Helical" evidence="2">
    <location>
        <begin position="382"/>
        <end position="402"/>
    </location>
</feature>
<dbReference type="AlphaFoldDB" id="M1VMC7"/>
<dbReference type="EMBL" id="AP006502">
    <property type="protein sequence ID" value="BAM83138.1"/>
    <property type="molecule type" value="Genomic_DNA"/>
</dbReference>
<accession>M1VMC7</accession>
<keyword evidence="2" id="KW-0812">Transmembrane</keyword>
<dbReference type="RefSeq" id="XP_005539174.1">
    <property type="nucleotide sequence ID" value="XM_005539117.1"/>
</dbReference>
<keyword evidence="4" id="KW-1185">Reference proteome</keyword>
<dbReference type="InterPro" id="IPR052185">
    <property type="entry name" value="IPC_Synthase-Related"/>
</dbReference>
<feature type="region of interest" description="Disordered" evidence="1">
    <location>
        <begin position="459"/>
        <end position="489"/>
    </location>
</feature>
<feature type="transmembrane region" description="Helical" evidence="2">
    <location>
        <begin position="312"/>
        <end position="331"/>
    </location>
</feature>
<reference evidence="3 4" key="1">
    <citation type="journal article" date="2004" name="Nature">
        <title>Genome sequence of the ultrasmall unicellular red alga Cyanidioschyzon merolae 10D.</title>
        <authorList>
            <person name="Matsuzaki M."/>
            <person name="Misumi O."/>
            <person name="Shin-i T."/>
            <person name="Maruyama S."/>
            <person name="Takahara M."/>
            <person name="Miyagishima S."/>
            <person name="Mori T."/>
            <person name="Nishida K."/>
            <person name="Yagisawa F."/>
            <person name="Nishida K."/>
            <person name="Yoshida Y."/>
            <person name="Nishimura Y."/>
            <person name="Nakao S."/>
            <person name="Kobayashi T."/>
            <person name="Momoyama Y."/>
            <person name="Higashiyama T."/>
            <person name="Minoda A."/>
            <person name="Sano M."/>
            <person name="Nomoto H."/>
            <person name="Oishi K."/>
            <person name="Hayashi H."/>
            <person name="Ohta F."/>
            <person name="Nishizaka S."/>
            <person name="Haga S."/>
            <person name="Miura S."/>
            <person name="Morishita T."/>
            <person name="Kabeya Y."/>
            <person name="Terasawa K."/>
            <person name="Suzuki Y."/>
            <person name="Ishii Y."/>
            <person name="Asakawa S."/>
            <person name="Takano H."/>
            <person name="Ohta N."/>
            <person name="Kuroiwa H."/>
            <person name="Tanaka K."/>
            <person name="Shimizu N."/>
            <person name="Sugano S."/>
            <person name="Sato N."/>
            <person name="Nozaki H."/>
            <person name="Ogasawara N."/>
            <person name="Kohara Y."/>
            <person name="Kuroiwa T."/>
        </authorList>
    </citation>
    <scope>NUCLEOTIDE SEQUENCE [LARGE SCALE GENOMIC DNA]</scope>
    <source>
        <strain evidence="3 4">10D</strain>
    </source>
</reference>
<dbReference type="GeneID" id="16997863"/>
<feature type="compositionally biased region" description="Basic and acidic residues" evidence="1">
    <location>
        <begin position="8"/>
        <end position="25"/>
    </location>
</feature>
<dbReference type="KEGG" id="cme:CYME_CMT128C"/>
<feature type="transmembrane region" description="Helical" evidence="2">
    <location>
        <begin position="180"/>
        <end position="204"/>
    </location>
</feature>
<sequence>MAGLESEETSRPEQEDHIRRTRVPDTRACFTSQSKKRSNSRARRKNLLWAVLPFTLWWLIYNFYGVVVPAQRRPPVQHLCFLPKLDRALIRMLSLSSALGTRALQLNRMHALQNTGDSGNEMSWAFIEQTSRDRRPFATIDQTRLLAPNQSSAMSMQLWLCGSRLNDSTESQGHIYTAELLAAFIYSLHAFVPAATFLLLLYLVAGTSKNPRMSATSLDPTTWTVTLDLLSSYGWLNFIAIILHIVWPTAPPWFVLQETGAFWPTSQQCAASTNAKSRRWYSRRQTGSAARLEAIDEWLGLPLYSTLFKRNLWVFAAFPSLHVATATWMAIKCTEYAIRQHSQRRFITSMTPCRKYALMASAFKGQSFVSGNQAAGGHRRRVFFALVSVSWAYVVSVSWAAVFLRHHYVVDCLAGLVEAFLAVGCSKCCRRQSWLPPQSEPRLCENRCDSGNFDARSFRTPSLDPETVSSGARPTRSPRNGSRGQRFSFNTSKSEDALAGCETHTDFSAQVRAKKQSTQG</sequence>
<dbReference type="OrthoDB" id="5784at2759"/>
<feature type="transmembrane region" description="Helical" evidence="2">
    <location>
        <begin position="46"/>
        <end position="64"/>
    </location>
</feature>